<dbReference type="InterPro" id="IPR035906">
    <property type="entry name" value="MetI-like_sf"/>
</dbReference>
<feature type="transmembrane region" description="Helical" evidence="7">
    <location>
        <begin position="221"/>
        <end position="242"/>
    </location>
</feature>
<evidence type="ECO:0000256" key="5">
    <source>
        <dbReference type="ARBA" id="ARBA00022989"/>
    </source>
</evidence>
<feature type="domain" description="ABC transmembrane type-1" evidence="8">
    <location>
        <begin position="58"/>
        <end position="239"/>
    </location>
</feature>
<evidence type="ECO:0000313" key="10">
    <source>
        <dbReference type="Proteomes" id="UP000636888"/>
    </source>
</evidence>
<keyword evidence="4 7" id="KW-0812">Transmembrane</keyword>
<comment type="similarity">
    <text evidence="7">Belongs to the binding-protein-dependent transport system permease family.</text>
</comment>
<dbReference type="GO" id="GO:0005886">
    <property type="term" value="C:plasma membrane"/>
    <property type="evidence" value="ECO:0007669"/>
    <property type="project" value="UniProtKB-SubCell"/>
</dbReference>
<keyword evidence="2 7" id="KW-0813">Transport</keyword>
<dbReference type="PROSITE" id="PS50928">
    <property type="entry name" value="ABC_TM1"/>
    <property type="match status" value="1"/>
</dbReference>
<name>A0A8J7J154_9BACT</name>
<evidence type="ECO:0000256" key="6">
    <source>
        <dbReference type="ARBA" id="ARBA00023136"/>
    </source>
</evidence>
<comment type="subcellular location">
    <subcellularLocation>
        <location evidence="1 7">Cell membrane</location>
        <topology evidence="1 7">Multi-pass membrane protein</topology>
    </subcellularLocation>
</comment>
<comment type="caution">
    <text evidence="9">The sequence shown here is derived from an EMBL/GenBank/DDBJ whole genome shotgun (WGS) entry which is preliminary data.</text>
</comment>
<dbReference type="EMBL" id="JAEMHM010000004">
    <property type="protein sequence ID" value="MBJ6724318.1"/>
    <property type="molecule type" value="Genomic_DNA"/>
</dbReference>
<dbReference type="Pfam" id="PF00528">
    <property type="entry name" value="BPD_transp_1"/>
    <property type="match status" value="1"/>
</dbReference>
<feature type="transmembrane region" description="Helical" evidence="7">
    <location>
        <begin position="62"/>
        <end position="88"/>
    </location>
</feature>
<keyword evidence="3" id="KW-1003">Cell membrane</keyword>
<dbReference type="SUPFAM" id="SSF161098">
    <property type="entry name" value="MetI-like"/>
    <property type="match status" value="1"/>
</dbReference>
<proteinExistence type="inferred from homology"/>
<reference evidence="9" key="1">
    <citation type="submission" date="2020-12" db="EMBL/GenBank/DDBJ databases">
        <title>Geomonas sp. Red875, isolated from river sediment.</title>
        <authorList>
            <person name="Xu Z."/>
            <person name="Zhang Z."/>
            <person name="Masuda Y."/>
            <person name="Itoh H."/>
            <person name="Senoo K."/>
        </authorList>
    </citation>
    <scope>NUCLEOTIDE SEQUENCE</scope>
    <source>
        <strain evidence="9">Red875</strain>
    </source>
</reference>
<evidence type="ECO:0000313" key="9">
    <source>
        <dbReference type="EMBL" id="MBJ6724318.1"/>
    </source>
</evidence>
<feature type="transmembrane region" description="Helical" evidence="7">
    <location>
        <begin position="126"/>
        <end position="147"/>
    </location>
</feature>
<dbReference type="AlphaFoldDB" id="A0A8J7J154"/>
<feature type="transmembrane region" description="Helical" evidence="7">
    <location>
        <begin position="159"/>
        <end position="179"/>
    </location>
</feature>
<organism evidence="9 10">
    <name type="scientific">Geomesophilobacter sediminis</name>
    <dbReference type="NCBI Taxonomy" id="2798584"/>
    <lineage>
        <taxon>Bacteria</taxon>
        <taxon>Pseudomonadati</taxon>
        <taxon>Thermodesulfobacteriota</taxon>
        <taxon>Desulfuromonadia</taxon>
        <taxon>Geobacterales</taxon>
        <taxon>Geobacteraceae</taxon>
        <taxon>Geomesophilobacter</taxon>
    </lineage>
</organism>
<dbReference type="Gene3D" id="1.10.3720.10">
    <property type="entry name" value="MetI-like"/>
    <property type="match status" value="1"/>
</dbReference>
<protein>
    <submittedName>
        <fullName evidence="9">ABC transporter permease</fullName>
    </submittedName>
</protein>
<gene>
    <name evidence="9" type="ORF">JFN93_06335</name>
</gene>
<dbReference type="PANTHER" id="PTHR30151">
    <property type="entry name" value="ALKANE SULFONATE ABC TRANSPORTER-RELATED, MEMBRANE SUBUNIT"/>
    <property type="match status" value="1"/>
</dbReference>
<keyword evidence="10" id="KW-1185">Reference proteome</keyword>
<feature type="transmembrane region" description="Helical" evidence="7">
    <location>
        <begin position="185"/>
        <end position="209"/>
    </location>
</feature>
<accession>A0A8J7J154</accession>
<dbReference type="PANTHER" id="PTHR30151:SF0">
    <property type="entry name" value="ABC TRANSPORTER PERMEASE PROTEIN MJ0413-RELATED"/>
    <property type="match status" value="1"/>
</dbReference>
<dbReference type="InterPro" id="IPR000515">
    <property type="entry name" value="MetI-like"/>
</dbReference>
<dbReference type="GO" id="GO:0055085">
    <property type="term" value="P:transmembrane transport"/>
    <property type="evidence" value="ECO:0007669"/>
    <property type="project" value="InterPro"/>
</dbReference>
<feature type="transmembrane region" description="Helical" evidence="7">
    <location>
        <begin position="100"/>
        <end position="120"/>
    </location>
</feature>
<sequence length="268" mass="29056">MKTDRSLLLQVLAALVFLALWEILPRAGIVDPLFIPPFSGVAGALRDLYASGELATHTRISLIRAGVGLLAAVLVGLPLGLLLGGWFPRLQTATEPLMELFAQANPVILAHIIIFFLGIGEVAKTFIIAWLCIWPVVFSTITGIRTVDASLLKAARSLGLGRWSLFTSVVLPGAAPSIFTGLRLSAGYAFIMLVASEMMGGSNGIGWLIVQSQESYHVTRIFAGATVITLLAVLADLLLKLIERLLVVWEVEENQDYLKLKKQVPEER</sequence>
<evidence type="ECO:0000259" key="8">
    <source>
        <dbReference type="PROSITE" id="PS50928"/>
    </source>
</evidence>
<evidence type="ECO:0000256" key="2">
    <source>
        <dbReference type="ARBA" id="ARBA00022448"/>
    </source>
</evidence>
<evidence type="ECO:0000256" key="7">
    <source>
        <dbReference type="RuleBase" id="RU363032"/>
    </source>
</evidence>
<evidence type="ECO:0000256" key="4">
    <source>
        <dbReference type="ARBA" id="ARBA00022692"/>
    </source>
</evidence>
<keyword evidence="6 7" id="KW-0472">Membrane</keyword>
<dbReference type="Proteomes" id="UP000636888">
    <property type="component" value="Unassembled WGS sequence"/>
</dbReference>
<evidence type="ECO:0000256" key="1">
    <source>
        <dbReference type="ARBA" id="ARBA00004651"/>
    </source>
</evidence>
<dbReference type="CDD" id="cd06261">
    <property type="entry name" value="TM_PBP2"/>
    <property type="match status" value="1"/>
</dbReference>
<evidence type="ECO:0000256" key="3">
    <source>
        <dbReference type="ARBA" id="ARBA00022475"/>
    </source>
</evidence>
<dbReference type="RefSeq" id="WP_199383152.1">
    <property type="nucleotide sequence ID" value="NZ_JAEMHM010000004.1"/>
</dbReference>
<keyword evidence="5 7" id="KW-1133">Transmembrane helix</keyword>